<dbReference type="EMBL" id="KB456260">
    <property type="protein sequence ID" value="EMF16440.1"/>
    <property type="molecule type" value="Genomic_DNA"/>
</dbReference>
<dbReference type="RefSeq" id="XP_016764561.1">
    <property type="nucleotide sequence ID" value="XM_016903202.1"/>
</dbReference>
<protein>
    <submittedName>
        <fullName evidence="2">Uncharacterized protein</fullName>
    </submittedName>
</protein>
<feature type="compositionally biased region" description="Basic and acidic residues" evidence="1">
    <location>
        <begin position="120"/>
        <end position="132"/>
    </location>
</feature>
<dbReference type="Proteomes" id="UP000016931">
    <property type="component" value="Unassembled WGS sequence"/>
</dbReference>
<feature type="compositionally biased region" description="Basic and acidic residues" evidence="1">
    <location>
        <begin position="255"/>
        <end position="311"/>
    </location>
</feature>
<feature type="compositionally biased region" description="Basic and acidic residues" evidence="1">
    <location>
        <begin position="239"/>
        <end position="248"/>
    </location>
</feature>
<dbReference type="OrthoDB" id="3944081at2759"/>
<dbReference type="OMA" id="GETHRKM"/>
<name>N1QGY3_SPHMS</name>
<feature type="compositionally biased region" description="Basic and acidic residues" evidence="1">
    <location>
        <begin position="79"/>
        <end position="108"/>
    </location>
</feature>
<organism evidence="2 3">
    <name type="scientific">Sphaerulina musiva (strain SO2202)</name>
    <name type="common">Poplar stem canker fungus</name>
    <name type="synonym">Septoria musiva</name>
    <dbReference type="NCBI Taxonomy" id="692275"/>
    <lineage>
        <taxon>Eukaryota</taxon>
        <taxon>Fungi</taxon>
        <taxon>Dikarya</taxon>
        <taxon>Ascomycota</taxon>
        <taxon>Pezizomycotina</taxon>
        <taxon>Dothideomycetes</taxon>
        <taxon>Dothideomycetidae</taxon>
        <taxon>Mycosphaerellales</taxon>
        <taxon>Mycosphaerellaceae</taxon>
        <taxon>Sphaerulina</taxon>
    </lineage>
</organism>
<accession>N1QGY3</accession>
<feature type="compositionally biased region" description="Basic and acidic residues" evidence="1">
    <location>
        <begin position="206"/>
        <end position="219"/>
    </location>
</feature>
<gene>
    <name evidence="2" type="ORF">SEPMUDRAFT_145686</name>
</gene>
<feature type="region of interest" description="Disordered" evidence="1">
    <location>
        <begin position="1"/>
        <end position="311"/>
    </location>
</feature>
<evidence type="ECO:0000313" key="3">
    <source>
        <dbReference type="Proteomes" id="UP000016931"/>
    </source>
</evidence>
<proteinExistence type="predicted"/>
<keyword evidence="3" id="KW-1185">Reference proteome</keyword>
<evidence type="ECO:0000256" key="1">
    <source>
        <dbReference type="SAM" id="MobiDB-lite"/>
    </source>
</evidence>
<feature type="compositionally biased region" description="Pro residues" evidence="1">
    <location>
        <begin position="1"/>
        <end position="10"/>
    </location>
</feature>
<reference evidence="2 3" key="1">
    <citation type="journal article" date="2012" name="PLoS Pathog.">
        <title>Diverse lifestyles and strategies of plant pathogenesis encoded in the genomes of eighteen Dothideomycetes fungi.</title>
        <authorList>
            <person name="Ohm R.A."/>
            <person name="Feau N."/>
            <person name="Henrissat B."/>
            <person name="Schoch C.L."/>
            <person name="Horwitz B.A."/>
            <person name="Barry K.W."/>
            <person name="Condon B.J."/>
            <person name="Copeland A.C."/>
            <person name="Dhillon B."/>
            <person name="Glaser F."/>
            <person name="Hesse C.N."/>
            <person name="Kosti I."/>
            <person name="LaButti K."/>
            <person name="Lindquist E.A."/>
            <person name="Lucas S."/>
            <person name="Salamov A.A."/>
            <person name="Bradshaw R.E."/>
            <person name="Ciuffetti L."/>
            <person name="Hamelin R.C."/>
            <person name="Kema G.H.J."/>
            <person name="Lawrence C."/>
            <person name="Scott J.A."/>
            <person name="Spatafora J.W."/>
            <person name="Turgeon B.G."/>
            <person name="de Wit P.J.G.M."/>
            <person name="Zhong S."/>
            <person name="Goodwin S.B."/>
            <person name="Grigoriev I.V."/>
        </authorList>
    </citation>
    <scope>NUCLEOTIDE SEQUENCE [LARGE SCALE GENOMIC DNA]</scope>
    <source>
        <strain evidence="2 3">SO2202</strain>
    </source>
</reference>
<dbReference type="eggNOG" id="ENOG502RP0B">
    <property type="taxonomic scope" value="Eukaryota"/>
</dbReference>
<feature type="compositionally biased region" description="Basic residues" evidence="1">
    <location>
        <begin position="22"/>
        <end position="33"/>
    </location>
</feature>
<evidence type="ECO:0000313" key="2">
    <source>
        <dbReference type="EMBL" id="EMF16440.1"/>
    </source>
</evidence>
<feature type="compositionally biased region" description="Basic and acidic residues" evidence="1">
    <location>
        <begin position="50"/>
        <end position="67"/>
    </location>
</feature>
<sequence length="360" mass="41986">MSAAPYPDPFGAPENDIGFDRRGRRPDHHHHHADPHLPAPPLGPSLKPALKREGSRSRLSPDDRPQFPDEASYLGGRAPDAEVKNGPRERSFRDQRDGYESEEGENHKSSKYTPRTRMPRSNDDDLAYDDRKRRPRRNTNSHVPPPESAISGASRGGYDDAPPPRRRRDRDDRRDYDYDDESPPSRRRGPRPPPVEYGAEPIPTRQRSERRPRPRRDYDEYSDEEDYRPRRRRGASADGHGRRPRDYDDGPYYSDEPRRRRNDDYDRAPMRRRDSSRRRRDDYYDDYDRYDDRDRDRRHGRDSRPPPKEIRIGKYDIGPWIEQGKKHWTTVAPILTPIVLAQIRKMGQGGNGGGGGGGRR</sequence>
<dbReference type="AlphaFoldDB" id="N1QGY3"/>
<dbReference type="GeneID" id="27900339"/>
<dbReference type="HOGENOM" id="CLU_771891_0_0_1"/>